<feature type="transmembrane region" description="Helical" evidence="9">
    <location>
        <begin position="95"/>
        <end position="115"/>
    </location>
</feature>
<name>A0A1N7HNY3_9RHOB</name>
<sequence>MVLAQALISGTAIGFIYALIALSMVLIYKSTDVINFAQGEMAMFSTFICLVLVSRYSLPLGVVLLLAFPIGAAIAAATERVVIRPLVGMPPLNSLIVAIALFYIFHYGAGWIWGYDAFPFPSLLPDRPLNIGGTFIAPNSLAIAGVSILVLAVLYVFLEHSSEGVAMRAASMNRNAAKLMGISVGRVSMLSWAIAGGIGAIAGLLVAPITFIDTQMMFFVLLKALAGAILGGFNSLPGAVIGGILVGIIESLTTVYISAAFDDAIAFVVIVAVLMIKPEGLFGKPAVKKV</sequence>
<organism evidence="10 11">
    <name type="scientific">Roseovarius nanhaiticus</name>
    <dbReference type="NCBI Taxonomy" id="573024"/>
    <lineage>
        <taxon>Bacteria</taxon>
        <taxon>Pseudomonadati</taxon>
        <taxon>Pseudomonadota</taxon>
        <taxon>Alphaproteobacteria</taxon>
        <taxon>Rhodobacterales</taxon>
        <taxon>Roseobacteraceae</taxon>
        <taxon>Roseovarius</taxon>
    </lineage>
</organism>
<evidence type="ECO:0000256" key="4">
    <source>
        <dbReference type="ARBA" id="ARBA00022692"/>
    </source>
</evidence>
<feature type="transmembrane region" description="Helical" evidence="9">
    <location>
        <begin position="64"/>
        <end position="83"/>
    </location>
</feature>
<dbReference type="InterPro" id="IPR052157">
    <property type="entry name" value="BCAA_transport_permease"/>
</dbReference>
<dbReference type="STRING" id="573024.SAMN05216208_0034"/>
<dbReference type="InterPro" id="IPR001851">
    <property type="entry name" value="ABC_transp_permease"/>
</dbReference>
<accession>A0A1N7HNY3</accession>
<evidence type="ECO:0000256" key="1">
    <source>
        <dbReference type="ARBA" id="ARBA00004651"/>
    </source>
</evidence>
<dbReference type="RefSeq" id="WP_083687190.1">
    <property type="nucleotide sequence ID" value="NZ_FOAC01000012.1"/>
</dbReference>
<protein>
    <submittedName>
        <fullName evidence="10">Amino acid/amide ABC transporter membrane protein 1, HAAT family</fullName>
    </submittedName>
</protein>
<dbReference type="OrthoDB" id="9810089at2"/>
<gene>
    <name evidence="10" type="ORF">SAMN05421666_3583</name>
</gene>
<dbReference type="GO" id="GO:0006865">
    <property type="term" value="P:amino acid transport"/>
    <property type="evidence" value="ECO:0007669"/>
    <property type="project" value="UniProtKB-KW"/>
</dbReference>
<feature type="transmembrane region" description="Helical" evidence="9">
    <location>
        <begin position="6"/>
        <end position="28"/>
    </location>
</feature>
<comment type="subcellular location">
    <subcellularLocation>
        <location evidence="1">Cell membrane</location>
        <topology evidence="1">Multi-pass membrane protein</topology>
    </subcellularLocation>
</comment>
<keyword evidence="11" id="KW-1185">Reference proteome</keyword>
<evidence type="ECO:0000256" key="2">
    <source>
        <dbReference type="ARBA" id="ARBA00022448"/>
    </source>
</evidence>
<dbReference type="GO" id="GO:0005886">
    <property type="term" value="C:plasma membrane"/>
    <property type="evidence" value="ECO:0007669"/>
    <property type="project" value="UniProtKB-SubCell"/>
</dbReference>
<feature type="transmembrane region" description="Helical" evidence="9">
    <location>
        <begin position="255"/>
        <end position="276"/>
    </location>
</feature>
<evidence type="ECO:0000256" key="6">
    <source>
        <dbReference type="ARBA" id="ARBA00022989"/>
    </source>
</evidence>
<keyword evidence="4 9" id="KW-0812">Transmembrane</keyword>
<feature type="transmembrane region" description="Helical" evidence="9">
    <location>
        <begin position="179"/>
        <end position="212"/>
    </location>
</feature>
<keyword evidence="2" id="KW-0813">Transport</keyword>
<evidence type="ECO:0000256" key="7">
    <source>
        <dbReference type="ARBA" id="ARBA00023136"/>
    </source>
</evidence>
<evidence type="ECO:0000313" key="10">
    <source>
        <dbReference type="EMBL" id="SIS26516.1"/>
    </source>
</evidence>
<evidence type="ECO:0000256" key="8">
    <source>
        <dbReference type="ARBA" id="ARBA00037998"/>
    </source>
</evidence>
<keyword evidence="3" id="KW-1003">Cell membrane</keyword>
<dbReference type="AlphaFoldDB" id="A0A1N7HNY3"/>
<evidence type="ECO:0000256" key="9">
    <source>
        <dbReference type="SAM" id="Phobius"/>
    </source>
</evidence>
<dbReference type="PANTHER" id="PTHR11795">
    <property type="entry name" value="BRANCHED-CHAIN AMINO ACID TRANSPORT SYSTEM PERMEASE PROTEIN LIVH"/>
    <property type="match status" value="1"/>
</dbReference>
<dbReference type="Proteomes" id="UP000186019">
    <property type="component" value="Unassembled WGS sequence"/>
</dbReference>
<evidence type="ECO:0000313" key="11">
    <source>
        <dbReference type="Proteomes" id="UP000186019"/>
    </source>
</evidence>
<evidence type="ECO:0000256" key="3">
    <source>
        <dbReference type="ARBA" id="ARBA00022475"/>
    </source>
</evidence>
<dbReference type="CDD" id="cd06582">
    <property type="entry name" value="TM_PBP1_LivH_like"/>
    <property type="match status" value="1"/>
</dbReference>
<dbReference type="EMBL" id="FTNV01000010">
    <property type="protein sequence ID" value="SIS26516.1"/>
    <property type="molecule type" value="Genomic_DNA"/>
</dbReference>
<keyword evidence="6 9" id="KW-1133">Transmembrane helix</keyword>
<proteinExistence type="inferred from homology"/>
<feature type="transmembrane region" description="Helical" evidence="9">
    <location>
        <begin position="224"/>
        <end position="248"/>
    </location>
</feature>
<dbReference type="PANTHER" id="PTHR11795:SF451">
    <property type="entry name" value="ABC TRANSPORTER PERMEASE PROTEIN"/>
    <property type="match status" value="1"/>
</dbReference>
<keyword evidence="7 9" id="KW-0472">Membrane</keyword>
<feature type="transmembrane region" description="Helical" evidence="9">
    <location>
        <begin position="135"/>
        <end position="158"/>
    </location>
</feature>
<evidence type="ECO:0000256" key="5">
    <source>
        <dbReference type="ARBA" id="ARBA00022970"/>
    </source>
</evidence>
<feature type="transmembrane region" description="Helical" evidence="9">
    <location>
        <begin position="40"/>
        <end position="58"/>
    </location>
</feature>
<comment type="similarity">
    <text evidence="8">Belongs to the binding-protein-dependent transport system permease family. LivHM subfamily.</text>
</comment>
<reference evidence="10 11" key="1">
    <citation type="submission" date="2017-01" db="EMBL/GenBank/DDBJ databases">
        <authorList>
            <person name="Mah S.A."/>
            <person name="Swanson W.J."/>
            <person name="Moy G.W."/>
            <person name="Vacquier V.D."/>
        </authorList>
    </citation>
    <scope>NUCLEOTIDE SEQUENCE [LARGE SCALE GENOMIC DNA]</scope>
    <source>
        <strain evidence="10 11">DSM 29590</strain>
    </source>
</reference>
<dbReference type="GO" id="GO:0022857">
    <property type="term" value="F:transmembrane transporter activity"/>
    <property type="evidence" value="ECO:0007669"/>
    <property type="project" value="InterPro"/>
</dbReference>
<dbReference type="Pfam" id="PF02653">
    <property type="entry name" value="BPD_transp_2"/>
    <property type="match status" value="1"/>
</dbReference>
<keyword evidence="5" id="KW-0029">Amino-acid transport</keyword>